<evidence type="ECO:0000256" key="3">
    <source>
        <dbReference type="ARBA" id="ARBA00022692"/>
    </source>
</evidence>
<name>A0A158QTT2_MESCO</name>
<evidence type="ECO:0000313" key="9">
    <source>
        <dbReference type="Proteomes" id="UP000267029"/>
    </source>
</evidence>
<dbReference type="EMBL" id="UXSR01005188">
    <property type="protein sequence ID" value="VDD79266.1"/>
    <property type="molecule type" value="Genomic_DNA"/>
</dbReference>
<dbReference type="GO" id="GO:0005886">
    <property type="term" value="C:plasma membrane"/>
    <property type="evidence" value="ECO:0007669"/>
    <property type="project" value="TreeGrafter"/>
</dbReference>
<feature type="transmembrane region" description="Helical" evidence="7">
    <location>
        <begin position="83"/>
        <end position="107"/>
    </location>
</feature>
<dbReference type="InterPro" id="IPR003689">
    <property type="entry name" value="ZIP"/>
</dbReference>
<keyword evidence="5 7" id="KW-0472">Membrane</keyword>
<keyword evidence="4 7" id="KW-1133">Transmembrane helix</keyword>
<feature type="compositionally biased region" description="Basic and acidic residues" evidence="6">
    <location>
        <begin position="355"/>
        <end position="367"/>
    </location>
</feature>
<organism evidence="8 9">
    <name type="scientific">Mesocestoides corti</name>
    <name type="common">Flatworm</name>
    <dbReference type="NCBI Taxonomy" id="53468"/>
    <lineage>
        <taxon>Eukaryota</taxon>
        <taxon>Metazoa</taxon>
        <taxon>Spiralia</taxon>
        <taxon>Lophotrochozoa</taxon>
        <taxon>Platyhelminthes</taxon>
        <taxon>Cestoda</taxon>
        <taxon>Eucestoda</taxon>
        <taxon>Cyclophyllidea</taxon>
        <taxon>Mesocestoididae</taxon>
        <taxon>Mesocestoides</taxon>
    </lineage>
</organism>
<dbReference type="PANTHER" id="PTHR12191:SF37">
    <property type="entry name" value="ZINC TRANSPORTER FOI"/>
    <property type="match status" value="1"/>
</dbReference>
<dbReference type="OrthoDB" id="200954at2759"/>
<feature type="region of interest" description="Disordered" evidence="6">
    <location>
        <begin position="346"/>
        <end position="367"/>
    </location>
</feature>
<protein>
    <recommendedName>
        <fullName evidence="10">Zinc transporter ZIP10</fullName>
    </recommendedName>
</protein>
<feature type="transmembrane region" description="Helical" evidence="7">
    <location>
        <begin position="612"/>
        <end position="631"/>
    </location>
</feature>
<comment type="similarity">
    <text evidence="2">Belongs to the ZIP transporter (TC 2.A.5) family.</text>
</comment>
<keyword evidence="9" id="KW-1185">Reference proteome</keyword>
<feature type="transmembrane region" description="Helical" evidence="7">
    <location>
        <begin position="119"/>
        <end position="137"/>
    </location>
</feature>
<sequence length="637" mass="69219">MYSLNGTISVESFDKFLSNIREPKTQCSAAKIKTNSSLKIDGFQRILPAVVCDLVHCDNSEMHVHSHTKEVSIDMLPRLDWRVWSASICAVLVISLSGLIVVALVPLMSRRIYNVVTQFLIALSVGSLIGDAFLHLIPHALLSHGHSHSHSHEHSDEMSEHDAFVWKSMIILIGIYGFFITERLTILCQNSASKRKLRRNYKLASNQLKASSEEACASSLTAPMANGGSQTNQSSESARCTQTMVHSAQCGSARGSCANRLGGEEIESDMTKASRTGQLCNRPPSRPLDNARCSDFLSGKTGTTSLIVSVSDLQCFDDSGRADAAPGELALLPDLGGVPNRAVSWTLGEGAGDPSSKKTSGDDSEKVSWHQNEVLQGRAEFLLKPIRVNSALVKARSSHEGHSHRHHVHAHGHGHHHHHHGHHFLRPLPHLKKPHGHHHGHSHDLSSVRAIAWTIIAGDGLHNFCDGIAIGASFSESLQGGLSTALAVLCHELPHELGEFNYVKPSGNDYGAGDFAVLLHAGMSVKAALFYNALSSILCTAGMVLGVLLGSLPSVNLWLFLITAGMFVYIALVDMVSRLTRLTYFLALMPTMPELTTNRLGGHRRCHSPSVLFLWQNMGMLIGVAVMLVIAKFETVM</sequence>
<feature type="compositionally biased region" description="Basic residues" evidence="6">
    <location>
        <begin position="402"/>
        <end position="423"/>
    </location>
</feature>
<feature type="transmembrane region" description="Helical" evidence="7">
    <location>
        <begin position="164"/>
        <end position="188"/>
    </location>
</feature>
<dbReference type="Pfam" id="PF02535">
    <property type="entry name" value="Zip"/>
    <property type="match status" value="3"/>
</dbReference>
<evidence type="ECO:0000256" key="6">
    <source>
        <dbReference type="SAM" id="MobiDB-lite"/>
    </source>
</evidence>
<feature type="region of interest" description="Disordered" evidence="6">
    <location>
        <begin position="398"/>
        <end position="423"/>
    </location>
</feature>
<evidence type="ECO:0000313" key="8">
    <source>
        <dbReference type="EMBL" id="VDD79266.1"/>
    </source>
</evidence>
<comment type="subcellular location">
    <subcellularLocation>
        <location evidence="1">Membrane</location>
        <topology evidence="1">Multi-pass membrane protein</topology>
    </subcellularLocation>
</comment>
<keyword evidence="3 7" id="KW-0812">Transmembrane</keyword>
<dbReference type="GO" id="GO:0030003">
    <property type="term" value="P:intracellular monoatomic cation homeostasis"/>
    <property type="evidence" value="ECO:0007669"/>
    <property type="project" value="TreeGrafter"/>
</dbReference>
<evidence type="ECO:0000256" key="4">
    <source>
        <dbReference type="ARBA" id="ARBA00022989"/>
    </source>
</evidence>
<dbReference type="GO" id="GO:0005385">
    <property type="term" value="F:zinc ion transmembrane transporter activity"/>
    <property type="evidence" value="ECO:0007669"/>
    <property type="project" value="TreeGrafter"/>
</dbReference>
<proteinExistence type="inferred from homology"/>
<feature type="transmembrane region" description="Helical" evidence="7">
    <location>
        <begin position="529"/>
        <end position="549"/>
    </location>
</feature>
<evidence type="ECO:0000256" key="1">
    <source>
        <dbReference type="ARBA" id="ARBA00004141"/>
    </source>
</evidence>
<gene>
    <name evidence="8" type="ORF">MCOS_LOCUS5269</name>
</gene>
<feature type="transmembrane region" description="Helical" evidence="7">
    <location>
        <begin position="555"/>
        <end position="573"/>
    </location>
</feature>
<dbReference type="PANTHER" id="PTHR12191">
    <property type="entry name" value="SOLUTE CARRIER FAMILY 39"/>
    <property type="match status" value="1"/>
</dbReference>
<dbReference type="STRING" id="53468.A0A158QTT2"/>
<dbReference type="GO" id="GO:0140410">
    <property type="term" value="F:monoatomic cation:bicarbonate symporter activity"/>
    <property type="evidence" value="ECO:0007669"/>
    <property type="project" value="TreeGrafter"/>
</dbReference>
<reference evidence="8 9" key="1">
    <citation type="submission" date="2018-10" db="EMBL/GenBank/DDBJ databases">
        <authorList>
            <consortium name="Pathogen Informatics"/>
        </authorList>
    </citation>
    <scope>NUCLEOTIDE SEQUENCE [LARGE SCALE GENOMIC DNA]</scope>
</reference>
<accession>A0A158QTT2</accession>
<dbReference type="InterPro" id="IPR050799">
    <property type="entry name" value="ZIP_Transporter"/>
</dbReference>
<evidence type="ECO:0008006" key="10">
    <source>
        <dbReference type="Google" id="ProtNLM"/>
    </source>
</evidence>
<dbReference type="Proteomes" id="UP000267029">
    <property type="component" value="Unassembled WGS sequence"/>
</dbReference>
<evidence type="ECO:0000256" key="5">
    <source>
        <dbReference type="ARBA" id="ARBA00023136"/>
    </source>
</evidence>
<dbReference type="GO" id="GO:0071578">
    <property type="term" value="P:zinc ion import across plasma membrane"/>
    <property type="evidence" value="ECO:0007669"/>
    <property type="project" value="TreeGrafter"/>
</dbReference>
<evidence type="ECO:0000256" key="7">
    <source>
        <dbReference type="SAM" id="Phobius"/>
    </source>
</evidence>
<evidence type="ECO:0000256" key="2">
    <source>
        <dbReference type="ARBA" id="ARBA00006939"/>
    </source>
</evidence>
<dbReference type="AlphaFoldDB" id="A0A158QTT2"/>